<dbReference type="InterPro" id="IPR033718">
    <property type="entry name" value="DAGK_prok"/>
</dbReference>
<keyword evidence="19 24" id="KW-1208">Phospholipid metabolism</keyword>
<feature type="binding site" evidence="22">
    <location>
        <begin position="104"/>
        <end position="105"/>
    </location>
    <ligand>
        <name>ATP</name>
        <dbReference type="ChEBI" id="CHEBI:30616"/>
    </ligand>
</feature>
<comment type="subcellular location">
    <subcellularLocation>
        <location evidence="1 24">Cell inner membrane</location>
        <topology evidence="1 24">Multi-pass membrane protein</topology>
    </subcellularLocation>
</comment>
<evidence type="ECO:0000256" key="20">
    <source>
        <dbReference type="PIRSR" id="PIRSR600829-1"/>
    </source>
</evidence>
<comment type="catalytic activity">
    <reaction evidence="24">
        <text>a 1,2-diacyl-sn-glycerol + ATP = a 1,2-diacyl-sn-glycero-3-phosphate + ADP + H(+)</text>
        <dbReference type="Rhea" id="RHEA:10272"/>
        <dbReference type="ChEBI" id="CHEBI:15378"/>
        <dbReference type="ChEBI" id="CHEBI:17815"/>
        <dbReference type="ChEBI" id="CHEBI:30616"/>
        <dbReference type="ChEBI" id="CHEBI:58608"/>
        <dbReference type="ChEBI" id="CHEBI:456216"/>
        <dbReference type="EC" id="2.7.1.107"/>
    </reaction>
</comment>
<feature type="transmembrane region" description="Helical" evidence="24">
    <location>
        <begin position="109"/>
        <end position="133"/>
    </location>
</feature>
<evidence type="ECO:0000256" key="16">
    <source>
        <dbReference type="ARBA" id="ARBA00023098"/>
    </source>
</evidence>
<evidence type="ECO:0000256" key="24">
    <source>
        <dbReference type="RuleBase" id="RU363065"/>
    </source>
</evidence>
<dbReference type="InterPro" id="IPR036945">
    <property type="entry name" value="DAGK_sf"/>
</dbReference>
<dbReference type="Pfam" id="PF01219">
    <property type="entry name" value="DAGK_prokar"/>
    <property type="match status" value="1"/>
</dbReference>
<dbReference type="GO" id="GO:0004143">
    <property type="term" value="F:ATP-dependent diacylglycerol kinase activity"/>
    <property type="evidence" value="ECO:0007669"/>
    <property type="project" value="UniProtKB-EC"/>
</dbReference>
<dbReference type="CDD" id="cd14264">
    <property type="entry name" value="DAGK_IM"/>
    <property type="match status" value="1"/>
</dbReference>
<evidence type="ECO:0000256" key="10">
    <source>
        <dbReference type="ARBA" id="ARBA00022723"/>
    </source>
</evidence>
<dbReference type="EMBL" id="JAAGOX010000006">
    <property type="protein sequence ID" value="NDW44224.1"/>
    <property type="molecule type" value="Genomic_DNA"/>
</dbReference>
<evidence type="ECO:0000256" key="18">
    <source>
        <dbReference type="ARBA" id="ARBA00023209"/>
    </source>
</evidence>
<feature type="binding site" evidence="21">
    <location>
        <position position="108"/>
    </location>
    <ligand>
        <name>substrate</name>
    </ligand>
</feature>
<keyword evidence="6" id="KW-0444">Lipid biosynthesis</keyword>
<evidence type="ECO:0000313" key="25">
    <source>
        <dbReference type="EMBL" id="NDW44224.1"/>
    </source>
</evidence>
<comment type="function">
    <text evidence="24">Catalyzes the ATP-dependent phosphorylation of sn-l,2-diacylglycerol (DAG) to phosphatidic acid. Involved in the recycling of diacylglycerol produced as a by-product during membrane-derived oligosaccharide (MDO) biosynthesis.</text>
</comment>
<keyword evidence="7 24" id="KW-0997">Cell inner membrane</keyword>
<dbReference type="InterPro" id="IPR000829">
    <property type="entry name" value="DAGK"/>
</dbReference>
<keyword evidence="9 24" id="KW-0812">Transmembrane</keyword>
<keyword evidence="17 24" id="KW-0472">Membrane</keyword>
<feature type="transmembrane region" description="Helical" evidence="24">
    <location>
        <begin position="40"/>
        <end position="58"/>
    </location>
</feature>
<feature type="binding site" evidence="22">
    <location>
        <position position="86"/>
    </location>
    <ligand>
        <name>ATP</name>
        <dbReference type="ChEBI" id="CHEBI:30616"/>
    </ligand>
</feature>
<keyword evidence="5" id="KW-1003">Cell membrane</keyword>
<dbReference type="Gene3D" id="1.10.287.3610">
    <property type="match status" value="1"/>
</dbReference>
<organism evidence="25">
    <name type="scientific">Ruegeria sp. PrR005</name>
    <dbReference type="NCBI Taxonomy" id="2706882"/>
    <lineage>
        <taxon>Bacteria</taxon>
        <taxon>Pseudomonadati</taxon>
        <taxon>Pseudomonadota</taxon>
        <taxon>Alphaproteobacteria</taxon>
        <taxon>Rhodobacterales</taxon>
        <taxon>Roseobacteraceae</taxon>
        <taxon>Ruegeria</taxon>
    </lineage>
</organism>
<name>A0A6B2NPK4_9RHOB</name>
<keyword evidence="16 24" id="KW-0443">Lipid metabolism</keyword>
<protein>
    <recommendedName>
        <fullName evidence="4 24">Diacylglycerol kinase</fullName>
        <ecNumber evidence="3 24">2.7.1.107</ecNumber>
    </recommendedName>
</protein>
<dbReference type="GO" id="GO:0005524">
    <property type="term" value="F:ATP binding"/>
    <property type="evidence" value="ECO:0007669"/>
    <property type="project" value="UniProtKB-KW"/>
</dbReference>
<keyword evidence="18" id="KW-0594">Phospholipid biosynthesis</keyword>
<dbReference type="PROSITE" id="PS01069">
    <property type="entry name" value="DAGK_PROKAR"/>
    <property type="match status" value="1"/>
</dbReference>
<feature type="binding site" evidence="23">
    <location>
        <position position="86"/>
    </location>
    <ligand>
        <name>a divalent metal cation</name>
        <dbReference type="ChEBI" id="CHEBI:60240"/>
    </ligand>
</feature>
<feature type="binding site" evidence="22">
    <location>
        <position position="27"/>
    </location>
    <ligand>
        <name>ATP</name>
        <dbReference type="ChEBI" id="CHEBI:30616"/>
    </ligand>
</feature>
<evidence type="ECO:0000256" key="13">
    <source>
        <dbReference type="ARBA" id="ARBA00022840"/>
    </source>
</evidence>
<feature type="active site" description="Proton acceptor" evidence="20">
    <location>
        <position position="79"/>
    </location>
</feature>
<evidence type="ECO:0000256" key="23">
    <source>
        <dbReference type="PIRSR" id="PIRSR600829-4"/>
    </source>
</evidence>
<evidence type="ECO:0000256" key="8">
    <source>
        <dbReference type="ARBA" id="ARBA00022679"/>
    </source>
</evidence>
<feature type="binding site" evidence="22">
    <location>
        <position position="38"/>
    </location>
    <ligand>
        <name>ATP</name>
        <dbReference type="ChEBI" id="CHEBI:30616"/>
    </ligand>
</feature>
<dbReference type="GO" id="GO:0046872">
    <property type="term" value="F:metal ion binding"/>
    <property type="evidence" value="ECO:0007669"/>
    <property type="project" value="UniProtKB-KW"/>
</dbReference>
<feature type="binding site" evidence="23">
    <location>
        <position position="38"/>
    </location>
    <ligand>
        <name>a divalent metal cation</name>
        <dbReference type="ChEBI" id="CHEBI:60240"/>
    </ligand>
</feature>
<dbReference type="AlphaFoldDB" id="A0A6B2NPK4"/>
<accession>A0A6B2NPK4</accession>
<dbReference type="PANTHER" id="PTHR34299:SF1">
    <property type="entry name" value="DIACYLGLYCEROL KINASE"/>
    <property type="match status" value="1"/>
</dbReference>
<evidence type="ECO:0000256" key="1">
    <source>
        <dbReference type="ARBA" id="ARBA00004429"/>
    </source>
</evidence>
<comment type="caution">
    <text evidence="25">The sequence shown here is derived from an EMBL/GenBank/DDBJ whole genome shotgun (WGS) entry which is preliminary data.</text>
</comment>
<keyword evidence="15 24" id="KW-1133">Transmembrane helix</keyword>
<proteinExistence type="inferred from homology"/>
<dbReference type="EC" id="2.7.1.107" evidence="3 24"/>
<feature type="binding site" evidence="21">
    <location>
        <position position="79"/>
    </location>
    <ligand>
        <name>substrate</name>
    </ligand>
</feature>
<keyword evidence="10 23" id="KW-0479">Metal-binding</keyword>
<evidence type="ECO:0000256" key="14">
    <source>
        <dbReference type="ARBA" id="ARBA00022842"/>
    </source>
</evidence>
<dbReference type="GO" id="GO:0006654">
    <property type="term" value="P:phosphatidic acid biosynthetic process"/>
    <property type="evidence" value="ECO:0007669"/>
    <property type="project" value="InterPro"/>
</dbReference>
<evidence type="ECO:0000256" key="21">
    <source>
        <dbReference type="PIRSR" id="PIRSR600829-2"/>
    </source>
</evidence>
<reference evidence="25" key="1">
    <citation type="submission" date="2020-02" db="EMBL/GenBank/DDBJ databases">
        <title>Delineation of the pyrene-degrading pathway in Roseobacter clade bacteria by genomic analysis.</title>
        <authorList>
            <person name="Zhou H."/>
            <person name="Wang H."/>
        </authorList>
    </citation>
    <scope>NUCLEOTIDE SEQUENCE</scope>
    <source>
        <strain evidence="25">PrR005</strain>
    </source>
</reference>
<comment type="similarity">
    <text evidence="2 24">Belongs to the bacterial diacylglycerol kinase family.</text>
</comment>
<evidence type="ECO:0000256" key="11">
    <source>
        <dbReference type="ARBA" id="ARBA00022741"/>
    </source>
</evidence>
<gene>
    <name evidence="25" type="ORF">G0P99_04585</name>
</gene>
<evidence type="ECO:0000256" key="4">
    <source>
        <dbReference type="ARBA" id="ARBA00017575"/>
    </source>
</evidence>
<keyword evidence="12 24" id="KW-0418">Kinase</keyword>
<evidence type="ECO:0000256" key="7">
    <source>
        <dbReference type="ARBA" id="ARBA00022519"/>
    </source>
</evidence>
<evidence type="ECO:0000256" key="6">
    <source>
        <dbReference type="ARBA" id="ARBA00022516"/>
    </source>
</evidence>
<evidence type="ECO:0000256" key="9">
    <source>
        <dbReference type="ARBA" id="ARBA00022692"/>
    </source>
</evidence>
<evidence type="ECO:0000256" key="3">
    <source>
        <dbReference type="ARBA" id="ARBA00012133"/>
    </source>
</evidence>
<dbReference type="GO" id="GO:0005886">
    <property type="term" value="C:plasma membrane"/>
    <property type="evidence" value="ECO:0007669"/>
    <property type="project" value="UniProtKB-SubCell"/>
</dbReference>
<evidence type="ECO:0000256" key="19">
    <source>
        <dbReference type="ARBA" id="ARBA00023264"/>
    </source>
</evidence>
<keyword evidence="8 24" id="KW-0808">Transferase</keyword>
<evidence type="ECO:0000256" key="12">
    <source>
        <dbReference type="ARBA" id="ARBA00022777"/>
    </source>
</evidence>
<keyword evidence="11 22" id="KW-0547">Nucleotide-binding</keyword>
<dbReference type="PANTHER" id="PTHR34299">
    <property type="entry name" value="DIACYLGLYCEROL KINASE"/>
    <property type="match status" value="1"/>
</dbReference>
<evidence type="ECO:0000256" key="22">
    <source>
        <dbReference type="PIRSR" id="PIRSR600829-3"/>
    </source>
</evidence>
<comment type="cofactor">
    <cofactor evidence="23">
        <name>Mg(2+)</name>
        <dbReference type="ChEBI" id="CHEBI:18420"/>
    </cofactor>
    <text evidence="23">Mn(2+), Zn(2+), Cd(2+) and Co(2+) support activity to lesser extents.</text>
</comment>
<feature type="transmembrane region" description="Helical" evidence="24">
    <location>
        <begin position="65"/>
        <end position="89"/>
    </location>
</feature>
<sequence length="138" mass="15084">MTEKQGRTHPRPPKVTGLPHLFEAAGYSVAGARRLWRETAFRHIVAAFLACLMLFTFLGASGQEIALLFVLFFCLVATEALNTAIESIVDHLAPDWQVFARDAKDLGSLATMCLLAANAVFIVAVLARLLALIMKDNL</sequence>
<evidence type="ECO:0000256" key="5">
    <source>
        <dbReference type="ARBA" id="ARBA00022475"/>
    </source>
</evidence>
<keyword evidence="13 22" id="KW-0067">ATP-binding</keyword>
<evidence type="ECO:0000256" key="17">
    <source>
        <dbReference type="ARBA" id="ARBA00023136"/>
    </source>
</evidence>
<keyword evidence="14 23" id="KW-0460">Magnesium</keyword>
<evidence type="ECO:0000256" key="2">
    <source>
        <dbReference type="ARBA" id="ARBA00005967"/>
    </source>
</evidence>
<evidence type="ECO:0000256" key="15">
    <source>
        <dbReference type="ARBA" id="ARBA00022989"/>
    </source>
</evidence>
<dbReference type="RefSeq" id="WP_164128157.1">
    <property type="nucleotide sequence ID" value="NZ_JAAGOX010000006.1"/>
</dbReference>